<reference evidence="1" key="1">
    <citation type="journal article" date="2023" name="Science">
        <title>Genome structures resolve the early diversification of teleost fishes.</title>
        <authorList>
            <person name="Parey E."/>
            <person name="Louis A."/>
            <person name="Montfort J."/>
            <person name="Bouchez O."/>
            <person name="Roques C."/>
            <person name="Iampietro C."/>
            <person name="Lluch J."/>
            <person name="Castinel A."/>
            <person name="Donnadieu C."/>
            <person name="Desvignes T."/>
            <person name="Floi Bucao C."/>
            <person name="Jouanno E."/>
            <person name="Wen M."/>
            <person name="Mejri S."/>
            <person name="Dirks R."/>
            <person name="Jansen H."/>
            <person name="Henkel C."/>
            <person name="Chen W.J."/>
            <person name="Zahm M."/>
            <person name="Cabau C."/>
            <person name="Klopp C."/>
            <person name="Thompson A.W."/>
            <person name="Robinson-Rechavi M."/>
            <person name="Braasch I."/>
            <person name="Lecointre G."/>
            <person name="Bobe J."/>
            <person name="Postlethwait J.H."/>
            <person name="Berthelot C."/>
            <person name="Roest Crollius H."/>
            <person name="Guiguen Y."/>
        </authorList>
    </citation>
    <scope>NUCLEOTIDE SEQUENCE</scope>
    <source>
        <strain evidence="1">WJC10195</strain>
    </source>
</reference>
<evidence type="ECO:0000313" key="1">
    <source>
        <dbReference type="EMBL" id="KAJ8339743.1"/>
    </source>
</evidence>
<dbReference type="AlphaFoldDB" id="A0A9Q1EJ38"/>
<proteinExistence type="predicted"/>
<accession>A0A9Q1EJ38</accession>
<dbReference type="EMBL" id="JAINUF010000016">
    <property type="protein sequence ID" value="KAJ8339743.1"/>
    <property type="molecule type" value="Genomic_DNA"/>
</dbReference>
<gene>
    <name evidence="1" type="ORF">SKAU_G00343760</name>
</gene>
<dbReference type="Proteomes" id="UP001152622">
    <property type="component" value="Chromosome 16"/>
</dbReference>
<name>A0A9Q1EJ38_SYNKA</name>
<keyword evidence="2" id="KW-1185">Reference proteome</keyword>
<evidence type="ECO:0000313" key="2">
    <source>
        <dbReference type="Proteomes" id="UP001152622"/>
    </source>
</evidence>
<organism evidence="1 2">
    <name type="scientific">Synaphobranchus kaupii</name>
    <name type="common">Kaup's arrowtooth eel</name>
    <dbReference type="NCBI Taxonomy" id="118154"/>
    <lineage>
        <taxon>Eukaryota</taxon>
        <taxon>Metazoa</taxon>
        <taxon>Chordata</taxon>
        <taxon>Craniata</taxon>
        <taxon>Vertebrata</taxon>
        <taxon>Euteleostomi</taxon>
        <taxon>Actinopterygii</taxon>
        <taxon>Neopterygii</taxon>
        <taxon>Teleostei</taxon>
        <taxon>Anguilliformes</taxon>
        <taxon>Synaphobranchidae</taxon>
        <taxon>Synaphobranchus</taxon>
    </lineage>
</organism>
<sequence length="107" mass="11754">MDKVTMTSPIAFPRPRKNRIESRKSFSPPVCTNCVCSNIFKKSAQAEALDEGKAPIAITFFCGKNLLTDYFDHIAAIDLYGERPILEPIAVALVSNGTIAAPRPTRK</sequence>
<comment type="caution">
    <text evidence="1">The sequence shown here is derived from an EMBL/GenBank/DDBJ whole genome shotgun (WGS) entry which is preliminary data.</text>
</comment>
<protein>
    <submittedName>
        <fullName evidence="1">Uncharacterized protein</fullName>
    </submittedName>
</protein>